<proteinExistence type="predicted"/>
<organism evidence="2 3">
    <name type="scientific">Paenimyroides baculatum</name>
    <dbReference type="NCBI Taxonomy" id="2608000"/>
    <lineage>
        <taxon>Bacteria</taxon>
        <taxon>Pseudomonadati</taxon>
        <taxon>Bacteroidota</taxon>
        <taxon>Flavobacteriia</taxon>
        <taxon>Flavobacteriales</taxon>
        <taxon>Flavobacteriaceae</taxon>
        <taxon>Paenimyroides</taxon>
    </lineage>
</organism>
<evidence type="ECO:0000313" key="3">
    <source>
        <dbReference type="Proteomes" id="UP000325141"/>
    </source>
</evidence>
<keyword evidence="1" id="KW-1133">Transmembrane helix</keyword>
<evidence type="ECO:0000256" key="1">
    <source>
        <dbReference type="SAM" id="Phobius"/>
    </source>
</evidence>
<sequence length="135" mass="15722">MVEKIFVVLFNPDNSNFWDAWSLIVAIFIPLATFFGWIISKIFNNSINKTTQTLIKATVEIYLDWVKRDSKSKTVDNESIKIFMSENKGSIYTGRSYLIFKRFIKELKKQGYKSIYLPEENMIQLQNGEGQNGSF</sequence>
<evidence type="ECO:0000313" key="2">
    <source>
        <dbReference type="EMBL" id="KAA5531921.1"/>
    </source>
</evidence>
<protein>
    <submittedName>
        <fullName evidence="2">Uncharacterized protein</fullName>
    </submittedName>
</protein>
<dbReference type="Proteomes" id="UP000325141">
    <property type="component" value="Unassembled WGS sequence"/>
</dbReference>
<dbReference type="EMBL" id="VWSG01000014">
    <property type="protein sequence ID" value="KAA5531921.1"/>
    <property type="molecule type" value="Genomic_DNA"/>
</dbReference>
<keyword evidence="1" id="KW-0472">Membrane</keyword>
<keyword evidence="3" id="KW-1185">Reference proteome</keyword>
<reference evidence="2 3" key="1">
    <citation type="submission" date="2019-09" db="EMBL/GenBank/DDBJ databases">
        <title>Genome sequence and assembly of Flavobacterium sp.</title>
        <authorList>
            <person name="Chhetri G."/>
        </authorList>
    </citation>
    <scope>NUCLEOTIDE SEQUENCE [LARGE SCALE GENOMIC DNA]</scope>
    <source>
        <strain evidence="2 3">SNL9</strain>
    </source>
</reference>
<accession>A0A5M6CAA9</accession>
<keyword evidence="1" id="KW-0812">Transmembrane</keyword>
<dbReference type="RefSeq" id="WP_150014449.1">
    <property type="nucleotide sequence ID" value="NZ_VWSG01000014.1"/>
</dbReference>
<comment type="caution">
    <text evidence="2">The sequence shown here is derived from an EMBL/GenBank/DDBJ whole genome shotgun (WGS) entry which is preliminary data.</text>
</comment>
<dbReference type="AlphaFoldDB" id="A0A5M6CAA9"/>
<name>A0A5M6CAA9_9FLAO</name>
<feature type="transmembrane region" description="Helical" evidence="1">
    <location>
        <begin position="20"/>
        <end position="39"/>
    </location>
</feature>
<gene>
    <name evidence="2" type="ORF">F0460_14365</name>
</gene>